<gene>
    <name evidence="6" type="ORF">DEF24_16150</name>
</gene>
<dbReference type="OrthoDB" id="3292949at2"/>
<keyword evidence="6" id="KW-0238">DNA-binding</keyword>
<dbReference type="InterPro" id="IPR002716">
    <property type="entry name" value="PIN_dom"/>
</dbReference>
<evidence type="ECO:0000256" key="2">
    <source>
        <dbReference type="ARBA" id="ARBA00022723"/>
    </source>
</evidence>
<keyword evidence="3" id="KW-0378">Hydrolase</keyword>
<name>A0A368T3M1_9ACTN</name>
<evidence type="ECO:0000256" key="3">
    <source>
        <dbReference type="ARBA" id="ARBA00022801"/>
    </source>
</evidence>
<dbReference type="Gene3D" id="3.40.50.1010">
    <property type="entry name" value="5'-nuclease"/>
    <property type="match status" value="1"/>
</dbReference>
<evidence type="ECO:0000313" key="6">
    <source>
        <dbReference type="EMBL" id="RCV56747.1"/>
    </source>
</evidence>
<sequence length="137" mass="14946">MGAPASDEREVLILDSEGLSRLIRLDRELHKFIALANRSGVRALCSAVTLIEVQHDRIKPSEFAFARSRIRVEPVTEEIAKSAVELLRAAGMHGHRHAIDAVVAATALEQKGPVVLLTSDVGDMTKLCGDEVEVRKV</sequence>
<evidence type="ECO:0000313" key="7">
    <source>
        <dbReference type="Proteomes" id="UP000253318"/>
    </source>
</evidence>
<protein>
    <submittedName>
        <fullName evidence="6">DNA-binding protein</fullName>
    </submittedName>
</protein>
<proteinExistence type="predicted"/>
<reference evidence="6 7" key="1">
    <citation type="submission" date="2018-04" db="EMBL/GenBank/DDBJ databases">
        <title>Novel actinobacteria from marine sediment.</title>
        <authorList>
            <person name="Ng Z.Y."/>
            <person name="Tan G.Y.A."/>
        </authorList>
    </citation>
    <scope>NUCLEOTIDE SEQUENCE [LARGE SCALE GENOMIC DNA]</scope>
    <source>
        <strain evidence="6 7">TPS81</strain>
    </source>
</reference>
<dbReference type="GO" id="GO:0004518">
    <property type="term" value="F:nuclease activity"/>
    <property type="evidence" value="ECO:0007669"/>
    <property type="project" value="UniProtKB-KW"/>
</dbReference>
<evidence type="ECO:0000259" key="5">
    <source>
        <dbReference type="Pfam" id="PF01850"/>
    </source>
</evidence>
<dbReference type="AlphaFoldDB" id="A0A368T3M1"/>
<dbReference type="GO" id="GO:0016787">
    <property type="term" value="F:hydrolase activity"/>
    <property type="evidence" value="ECO:0007669"/>
    <property type="project" value="UniProtKB-KW"/>
</dbReference>
<dbReference type="SUPFAM" id="SSF88723">
    <property type="entry name" value="PIN domain-like"/>
    <property type="match status" value="1"/>
</dbReference>
<organism evidence="6 7">
    <name type="scientific">Marinitenerispora sediminis</name>
    <dbReference type="NCBI Taxonomy" id="1931232"/>
    <lineage>
        <taxon>Bacteria</taxon>
        <taxon>Bacillati</taxon>
        <taxon>Actinomycetota</taxon>
        <taxon>Actinomycetes</taxon>
        <taxon>Streptosporangiales</taxon>
        <taxon>Nocardiopsidaceae</taxon>
        <taxon>Marinitenerispora</taxon>
    </lineage>
</organism>
<keyword evidence="4" id="KW-0460">Magnesium</keyword>
<dbReference type="Proteomes" id="UP000253318">
    <property type="component" value="Unassembled WGS sequence"/>
</dbReference>
<dbReference type="Pfam" id="PF01850">
    <property type="entry name" value="PIN"/>
    <property type="match status" value="1"/>
</dbReference>
<feature type="domain" description="PIN" evidence="5">
    <location>
        <begin position="13"/>
        <end position="120"/>
    </location>
</feature>
<keyword evidence="2" id="KW-0479">Metal-binding</keyword>
<keyword evidence="7" id="KW-1185">Reference proteome</keyword>
<keyword evidence="1" id="KW-0540">Nuclease</keyword>
<evidence type="ECO:0000256" key="4">
    <source>
        <dbReference type="ARBA" id="ARBA00022842"/>
    </source>
</evidence>
<evidence type="ECO:0000256" key="1">
    <source>
        <dbReference type="ARBA" id="ARBA00022722"/>
    </source>
</evidence>
<comment type="caution">
    <text evidence="6">The sequence shown here is derived from an EMBL/GenBank/DDBJ whole genome shotgun (WGS) entry which is preliminary data.</text>
</comment>
<accession>A0A368T3M1</accession>
<dbReference type="GO" id="GO:0003677">
    <property type="term" value="F:DNA binding"/>
    <property type="evidence" value="ECO:0007669"/>
    <property type="project" value="UniProtKB-KW"/>
</dbReference>
<dbReference type="RefSeq" id="WP_114398235.1">
    <property type="nucleotide sequence ID" value="NZ_QEIM01000064.1"/>
</dbReference>
<dbReference type="GO" id="GO:0046872">
    <property type="term" value="F:metal ion binding"/>
    <property type="evidence" value="ECO:0007669"/>
    <property type="project" value="UniProtKB-KW"/>
</dbReference>
<dbReference type="InterPro" id="IPR029060">
    <property type="entry name" value="PIN-like_dom_sf"/>
</dbReference>
<dbReference type="EMBL" id="QEIN01000124">
    <property type="protein sequence ID" value="RCV56747.1"/>
    <property type="molecule type" value="Genomic_DNA"/>
</dbReference>